<dbReference type="eggNOG" id="ENOG502QR3B">
    <property type="taxonomic scope" value="Eukaryota"/>
</dbReference>
<dbReference type="EMBL" id="JELW01000013">
    <property type="protein sequence ID" value="EXV00457.1"/>
    <property type="molecule type" value="Genomic_DNA"/>
</dbReference>
<sequence>MELTPLTNEACGHPTFNKETVLFGAASITHPLRNICARLNAFHPPCDRIGIEYMITPRLFASLPPDERSLWHSHVYEVKSGMLVMPNSLVPQTLWDTAENKETGEIITFYGKTYRLWRTDREDSLPPGGPRLMTRFTRDGQLDLAKGGEIPTLKYTKASLRPWNLRSWYNIVAN</sequence>
<dbReference type="Proteomes" id="UP000030151">
    <property type="component" value="Unassembled WGS sequence"/>
</dbReference>
<name>A0A014NEQ3_9HYPO</name>
<evidence type="ECO:0000313" key="3">
    <source>
        <dbReference type="Proteomes" id="UP000030151"/>
    </source>
</evidence>
<evidence type="ECO:0000313" key="2">
    <source>
        <dbReference type="EMBL" id="EXV00457.1"/>
    </source>
</evidence>
<dbReference type="PANTHER" id="PTHR31360">
    <property type="match status" value="1"/>
</dbReference>
<protein>
    <submittedName>
        <fullName evidence="2">DUF1264 domain protein</fullName>
    </submittedName>
</protein>
<dbReference type="AlphaFoldDB" id="A0A014NEQ3"/>
<reference evidence="2 3" key="1">
    <citation type="submission" date="2014-02" db="EMBL/GenBank/DDBJ databases">
        <title>The genome sequence of the entomopathogenic fungus Metarhizium robertsii ARSEF 2575.</title>
        <authorList>
            <person name="Giuliano Garisto Donzelli B."/>
            <person name="Roe B.A."/>
            <person name="Macmil S.L."/>
            <person name="Krasnoff S.B."/>
            <person name="Gibson D.M."/>
        </authorList>
    </citation>
    <scope>NUCLEOTIDE SEQUENCE [LARGE SCALE GENOMIC DNA]</scope>
    <source>
        <strain evidence="2 3">ARSEF 2575</strain>
    </source>
</reference>
<gene>
    <name evidence="2" type="ORF">X797_006519</name>
</gene>
<comment type="similarity">
    <text evidence="1">Belongs to the OBAP family.</text>
</comment>
<accession>A0A014NEQ3</accession>
<dbReference type="PANTHER" id="PTHR31360:SF0">
    <property type="entry name" value="OIL BODY-ASSOCIATED PROTEIN 1B"/>
    <property type="match status" value="1"/>
</dbReference>
<dbReference type="InterPro" id="IPR010686">
    <property type="entry name" value="OBAP-like"/>
</dbReference>
<organism evidence="2 3">
    <name type="scientific">Metarhizium robertsii</name>
    <dbReference type="NCBI Taxonomy" id="568076"/>
    <lineage>
        <taxon>Eukaryota</taxon>
        <taxon>Fungi</taxon>
        <taxon>Dikarya</taxon>
        <taxon>Ascomycota</taxon>
        <taxon>Pezizomycotina</taxon>
        <taxon>Sordariomycetes</taxon>
        <taxon>Hypocreomycetidae</taxon>
        <taxon>Hypocreales</taxon>
        <taxon>Clavicipitaceae</taxon>
        <taxon>Metarhizium</taxon>
    </lineage>
</organism>
<evidence type="ECO:0000256" key="1">
    <source>
        <dbReference type="ARBA" id="ARBA00009740"/>
    </source>
</evidence>
<proteinExistence type="inferred from homology"/>
<dbReference type="HOGENOM" id="CLU_1540435_0_0_1"/>
<dbReference type="OrthoDB" id="1901244at2759"/>
<dbReference type="Pfam" id="PF06884">
    <property type="entry name" value="DUF1264"/>
    <property type="match status" value="1"/>
</dbReference>
<comment type="caution">
    <text evidence="2">The sequence shown here is derived from an EMBL/GenBank/DDBJ whole genome shotgun (WGS) entry which is preliminary data.</text>
</comment>